<comment type="similarity">
    <text evidence="1 2">Belongs to the small heat shock protein (HSP20) family.</text>
</comment>
<keyword evidence="5" id="KW-1185">Reference proteome</keyword>
<evidence type="ECO:0000256" key="1">
    <source>
        <dbReference type="PROSITE-ProRule" id="PRU00285"/>
    </source>
</evidence>
<dbReference type="PROSITE" id="PS01031">
    <property type="entry name" value="SHSP"/>
    <property type="match status" value="1"/>
</dbReference>
<dbReference type="EMBL" id="JAVFKY010000001">
    <property type="protein sequence ID" value="KAK5582335.1"/>
    <property type="molecule type" value="Genomic_DNA"/>
</dbReference>
<organism evidence="4 5">
    <name type="scientific">Dictyostelium firmibasis</name>
    <dbReference type="NCBI Taxonomy" id="79012"/>
    <lineage>
        <taxon>Eukaryota</taxon>
        <taxon>Amoebozoa</taxon>
        <taxon>Evosea</taxon>
        <taxon>Eumycetozoa</taxon>
        <taxon>Dictyostelia</taxon>
        <taxon>Dictyosteliales</taxon>
        <taxon>Dictyosteliaceae</taxon>
        <taxon>Dictyostelium</taxon>
    </lineage>
</organism>
<name>A0AAN7Z2X4_9MYCE</name>
<sequence length="145" mass="16923">MSSSIFNLLFNNNECNKYNLIKQSIEKNKNRKKNKKQNVFPPIEINESIDNYIILVELPGIPIDQIKISMKNYIITLQVNKTIGNNHLNEKYKNLFCDREFGVFIRSINFQQVKDKISKNSITSNFSNGLLTLKLNKKIFPPLEK</sequence>
<accession>A0AAN7Z2X4</accession>
<evidence type="ECO:0000256" key="2">
    <source>
        <dbReference type="RuleBase" id="RU003616"/>
    </source>
</evidence>
<dbReference type="CDD" id="cd06464">
    <property type="entry name" value="ACD_sHsps-like"/>
    <property type="match status" value="1"/>
</dbReference>
<dbReference type="Proteomes" id="UP001344447">
    <property type="component" value="Unassembled WGS sequence"/>
</dbReference>
<dbReference type="Pfam" id="PF00011">
    <property type="entry name" value="HSP20"/>
    <property type="match status" value="1"/>
</dbReference>
<dbReference type="Gene3D" id="2.60.40.790">
    <property type="match status" value="1"/>
</dbReference>
<dbReference type="AlphaFoldDB" id="A0AAN7Z2X4"/>
<protein>
    <recommendedName>
        <fullName evidence="3">SHSP domain-containing protein</fullName>
    </recommendedName>
</protein>
<dbReference type="SUPFAM" id="SSF49764">
    <property type="entry name" value="HSP20-like chaperones"/>
    <property type="match status" value="1"/>
</dbReference>
<evidence type="ECO:0000313" key="5">
    <source>
        <dbReference type="Proteomes" id="UP001344447"/>
    </source>
</evidence>
<evidence type="ECO:0000259" key="3">
    <source>
        <dbReference type="PROSITE" id="PS01031"/>
    </source>
</evidence>
<dbReference type="InterPro" id="IPR008978">
    <property type="entry name" value="HSP20-like_chaperone"/>
</dbReference>
<comment type="caution">
    <text evidence="4">The sequence shown here is derived from an EMBL/GenBank/DDBJ whole genome shotgun (WGS) entry which is preliminary data.</text>
</comment>
<reference evidence="4 5" key="1">
    <citation type="submission" date="2023-11" db="EMBL/GenBank/DDBJ databases">
        <title>Dfirmibasis_genome.</title>
        <authorList>
            <person name="Edelbroek B."/>
            <person name="Kjellin J."/>
            <person name="Jerlstrom-Hultqvist J."/>
            <person name="Soderbom F."/>
        </authorList>
    </citation>
    <scope>NUCLEOTIDE SEQUENCE [LARGE SCALE GENOMIC DNA]</scope>
    <source>
        <strain evidence="4 5">TNS-C-14</strain>
    </source>
</reference>
<evidence type="ECO:0000313" key="4">
    <source>
        <dbReference type="EMBL" id="KAK5582335.1"/>
    </source>
</evidence>
<feature type="domain" description="SHSP" evidence="3">
    <location>
        <begin position="34"/>
        <end position="145"/>
    </location>
</feature>
<proteinExistence type="inferred from homology"/>
<gene>
    <name evidence="4" type="ORF">RB653_003918</name>
</gene>
<dbReference type="InterPro" id="IPR002068">
    <property type="entry name" value="A-crystallin/Hsp20_dom"/>
</dbReference>